<dbReference type="AlphaFoldDB" id="A0A7V3ZYM6"/>
<reference evidence="2" key="1">
    <citation type="journal article" date="2020" name="mSystems">
        <title>Genome- and Community-Level Interaction Insights into Carbon Utilization and Element Cycling Functions of Hydrothermarchaeota in Hydrothermal Sediment.</title>
        <authorList>
            <person name="Zhou Z."/>
            <person name="Liu Y."/>
            <person name="Xu W."/>
            <person name="Pan J."/>
            <person name="Luo Z.H."/>
            <person name="Li M."/>
        </authorList>
    </citation>
    <scope>NUCLEOTIDE SEQUENCE [LARGE SCALE GENOMIC DNA]</scope>
    <source>
        <strain evidence="2">SpSt-69</strain>
    </source>
</reference>
<dbReference type="SUPFAM" id="SSF53067">
    <property type="entry name" value="Actin-like ATPase domain"/>
    <property type="match status" value="1"/>
</dbReference>
<dbReference type="InterPro" id="IPR049874">
    <property type="entry name" value="ROK_cs"/>
</dbReference>
<gene>
    <name evidence="2" type="ORF">ENU66_07185</name>
</gene>
<dbReference type="CDD" id="cd24068">
    <property type="entry name" value="ASKHA_NBD_ROK_FnNanK-like"/>
    <property type="match status" value="1"/>
</dbReference>
<comment type="similarity">
    <text evidence="1">Belongs to the ROK (NagC/XylR) family.</text>
</comment>
<name>A0A7V3ZYM6_UNCW3</name>
<protein>
    <submittedName>
        <fullName evidence="2">ROK family protein</fullName>
    </submittedName>
</protein>
<dbReference type="PROSITE" id="PS01125">
    <property type="entry name" value="ROK"/>
    <property type="match status" value="1"/>
</dbReference>
<dbReference type="PANTHER" id="PTHR18964">
    <property type="entry name" value="ROK (REPRESSOR, ORF, KINASE) FAMILY"/>
    <property type="match status" value="1"/>
</dbReference>
<accession>A0A7V3ZYM6</accession>
<evidence type="ECO:0000256" key="1">
    <source>
        <dbReference type="ARBA" id="ARBA00006479"/>
    </source>
</evidence>
<dbReference type="InterPro" id="IPR043129">
    <property type="entry name" value="ATPase_NBD"/>
</dbReference>
<comment type="caution">
    <text evidence="2">The sequence shown here is derived from an EMBL/GenBank/DDBJ whole genome shotgun (WGS) entry which is preliminary data.</text>
</comment>
<dbReference type="Gene3D" id="3.30.420.40">
    <property type="match status" value="2"/>
</dbReference>
<proteinExistence type="inferred from homology"/>
<dbReference type="InterPro" id="IPR000600">
    <property type="entry name" value="ROK"/>
</dbReference>
<dbReference type="EMBL" id="DTDJ01000046">
    <property type="protein sequence ID" value="HGL18093.1"/>
    <property type="molecule type" value="Genomic_DNA"/>
</dbReference>
<organism evidence="2">
    <name type="scientific">candidate division WOR-3 bacterium</name>
    <dbReference type="NCBI Taxonomy" id="2052148"/>
    <lineage>
        <taxon>Bacteria</taxon>
        <taxon>Bacteria division WOR-3</taxon>
    </lineage>
</organism>
<dbReference type="Pfam" id="PF00480">
    <property type="entry name" value="ROK"/>
    <property type="match status" value="1"/>
</dbReference>
<sequence length="305" mass="33324">MARILAFDIGGTNIKFGVVEDGKIIDRGSLPTYAEDGKDSVISRLVNLINEKGNVIDGIGLAVAGLVDHEKGIVYEPPNLPGWSEVHIKEIIEHKTGKPTFVLNDANAFVLGEWQFGVAKNEANIIGITLGTGVGGGIIANRKLLLGSVHFAAEIGHMVIDPSGPVCNCGQRGCWEAYLGSAYFSKRAKRFLQRYGITLEEFSPKELSELAKQGSEPAKLLWEEFGYYLAIGLVNLIHIFDPDVFVIGGGVSNAFELFIGHTEKILKERIMGYSRRKLKIKKSSLGDDSALLGAYYFAHEEGKVW</sequence>
<evidence type="ECO:0000313" key="2">
    <source>
        <dbReference type="EMBL" id="HGL18093.1"/>
    </source>
</evidence>
<dbReference type="PANTHER" id="PTHR18964:SF149">
    <property type="entry name" value="BIFUNCTIONAL UDP-N-ACETYLGLUCOSAMINE 2-EPIMERASE_N-ACETYLMANNOSAMINE KINASE"/>
    <property type="match status" value="1"/>
</dbReference>